<sequence>MNEVRYTEITTEEEGQRVDNYLFRLLKGVPKSHIYRLIRGGEVRVNKKE</sequence>
<reference evidence="3 4" key="1">
    <citation type="journal article" date="2013" name="Int. J. Med. Microbiol.">
        <title>Legionella oakridgensis ATCC 33761 genome sequence and phenotypic characterization reveals its replication capacity in amoebae.</title>
        <authorList>
            <person name="Brzuszkiewicz E."/>
            <person name="Schulz T."/>
            <person name="Rydzewski K."/>
            <person name="Daniel R."/>
            <person name="Gillmaier N."/>
            <person name="Dittmann C."/>
            <person name="Holland G."/>
            <person name="Schunder E."/>
            <person name="Lautner M."/>
            <person name="Eisenreich W."/>
            <person name="Luck C."/>
            <person name="Heuner K."/>
        </authorList>
    </citation>
    <scope>NUCLEOTIDE SEQUENCE [LARGE SCALE GENOMIC DNA]</scope>
    <source>
        <strain>OR-10</strain>
        <strain evidence="4">ATCC 33761</strain>
    </source>
</reference>
<evidence type="ECO:0000313" key="3">
    <source>
        <dbReference type="EMBL" id="AHE66468.1"/>
    </source>
</evidence>
<gene>
    <name evidence="3" type="ORF">Loa_00906</name>
</gene>
<dbReference type="Pfam" id="PF01479">
    <property type="entry name" value="S4"/>
    <property type="match status" value="1"/>
</dbReference>
<evidence type="ECO:0000259" key="2">
    <source>
        <dbReference type="Pfam" id="PF01479"/>
    </source>
</evidence>
<dbReference type="eggNOG" id="COG0564">
    <property type="taxonomic scope" value="Bacteria"/>
</dbReference>
<keyword evidence="1" id="KW-0694">RNA-binding</keyword>
<proteinExistence type="predicted"/>
<name>W0B7E5_9GAMM</name>
<dbReference type="EMBL" id="CP004006">
    <property type="protein sequence ID" value="AHE66468.1"/>
    <property type="molecule type" value="Genomic_DNA"/>
</dbReference>
<dbReference type="PROSITE" id="PS50889">
    <property type="entry name" value="S4"/>
    <property type="match status" value="1"/>
</dbReference>
<dbReference type="Proteomes" id="UP000018838">
    <property type="component" value="Chromosome"/>
</dbReference>
<keyword evidence="4" id="KW-1185">Reference proteome</keyword>
<protein>
    <submittedName>
        <fullName evidence="3">Pseudouridylate synthase, 23S RNA-specific</fullName>
    </submittedName>
</protein>
<dbReference type="AlphaFoldDB" id="W0B7E5"/>
<dbReference type="STRING" id="1268635.Loa_00906"/>
<dbReference type="GO" id="GO:0003723">
    <property type="term" value="F:RNA binding"/>
    <property type="evidence" value="ECO:0007669"/>
    <property type="project" value="UniProtKB-KW"/>
</dbReference>
<dbReference type="Gene3D" id="3.10.290.10">
    <property type="entry name" value="RNA-binding S4 domain"/>
    <property type="match status" value="1"/>
</dbReference>
<organism evidence="3 4">
    <name type="scientific">Legionella oakridgensis ATCC 33761 = DSM 21215</name>
    <dbReference type="NCBI Taxonomy" id="1268635"/>
    <lineage>
        <taxon>Bacteria</taxon>
        <taxon>Pseudomonadati</taxon>
        <taxon>Pseudomonadota</taxon>
        <taxon>Gammaproteobacteria</taxon>
        <taxon>Legionellales</taxon>
        <taxon>Legionellaceae</taxon>
        <taxon>Legionella</taxon>
    </lineage>
</organism>
<evidence type="ECO:0000256" key="1">
    <source>
        <dbReference type="PROSITE-ProRule" id="PRU00182"/>
    </source>
</evidence>
<accession>W0B7E5</accession>
<dbReference type="CDD" id="cd00165">
    <property type="entry name" value="S4"/>
    <property type="match status" value="1"/>
</dbReference>
<dbReference type="KEGG" id="lok:Loa_00906"/>
<dbReference type="InterPro" id="IPR002942">
    <property type="entry name" value="S4_RNA-bd"/>
</dbReference>
<evidence type="ECO:0000313" key="4">
    <source>
        <dbReference type="Proteomes" id="UP000018838"/>
    </source>
</evidence>
<dbReference type="HOGENOM" id="CLU_3137206_0_0_6"/>
<dbReference type="PATRIC" id="fig|1268635.3.peg.907"/>
<dbReference type="InterPro" id="IPR036986">
    <property type="entry name" value="S4_RNA-bd_sf"/>
</dbReference>
<dbReference type="SUPFAM" id="SSF55174">
    <property type="entry name" value="Alpha-L RNA-binding motif"/>
    <property type="match status" value="1"/>
</dbReference>
<feature type="domain" description="RNA-binding S4" evidence="2">
    <location>
        <begin position="16"/>
        <end position="48"/>
    </location>
</feature>